<reference evidence="1" key="1">
    <citation type="submission" date="2023-07" db="EMBL/GenBank/DDBJ databases">
        <title>draft genome sequence of fig (Ficus carica).</title>
        <authorList>
            <person name="Takahashi T."/>
            <person name="Nishimura K."/>
        </authorList>
    </citation>
    <scope>NUCLEOTIDE SEQUENCE</scope>
</reference>
<proteinExistence type="predicted"/>
<dbReference type="Proteomes" id="UP001187192">
    <property type="component" value="Unassembled WGS sequence"/>
</dbReference>
<sequence>MGVTSDSRIRWNLVAENERVRQHVELACPVPLRLFSNRQARNQGQNCLHCILRAKLSIYNEIPTGRQRKEGQKMDGIEGLEVNLKSGSVTAPVETDVPIDEDEDEEEELETISEVVSFIFYMNMISFLC</sequence>
<protein>
    <submittedName>
        <fullName evidence="1">Uncharacterized protein</fullName>
    </submittedName>
</protein>
<evidence type="ECO:0000313" key="1">
    <source>
        <dbReference type="EMBL" id="GMN26350.1"/>
    </source>
</evidence>
<keyword evidence="2" id="KW-1185">Reference proteome</keyword>
<evidence type="ECO:0000313" key="2">
    <source>
        <dbReference type="Proteomes" id="UP001187192"/>
    </source>
</evidence>
<gene>
    <name evidence="1" type="ORF">TIFTF001_001271</name>
</gene>
<comment type="caution">
    <text evidence="1">The sequence shown here is derived from an EMBL/GenBank/DDBJ whole genome shotgun (WGS) entry which is preliminary data.</text>
</comment>
<accession>A0AA88CPX5</accession>
<dbReference type="EMBL" id="BTGU01000001">
    <property type="protein sequence ID" value="GMN26350.1"/>
    <property type="molecule type" value="Genomic_DNA"/>
</dbReference>
<organism evidence="1 2">
    <name type="scientific">Ficus carica</name>
    <name type="common">Common fig</name>
    <dbReference type="NCBI Taxonomy" id="3494"/>
    <lineage>
        <taxon>Eukaryota</taxon>
        <taxon>Viridiplantae</taxon>
        <taxon>Streptophyta</taxon>
        <taxon>Embryophyta</taxon>
        <taxon>Tracheophyta</taxon>
        <taxon>Spermatophyta</taxon>
        <taxon>Magnoliopsida</taxon>
        <taxon>eudicotyledons</taxon>
        <taxon>Gunneridae</taxon>
        <taxon>Pentapetalae</taxon>
        <taxon>rosids</taxon>
        <taxon>fabids</taxon>
        <taxon>Rosales</taxon>
        <taxon>Moraceae</taxon>
        <taxon>Ficeae</taxon>
        <taxon>Ficus</taxon>
    </lineage>
</organism>
<name>A0AA88CPX5_FICCA</name>
<dbReference type="AlphaFoldDB" id="A0AA88CPX5"/>